<evidence type="ECO:0000313" key="2">
    <source>
        <dbReference type="Proteomes" id="UP000001055"/>
    </source>
</evidence>
<sequence>MASSTELNGFLTSWYDKLRSMQKLAMPVHETTLPSQLKPHPDGHQQWSGSTWSKQVYTTVEDCLRTWIKEVKDRWDA</sequence>
<dbReference type="Proteomes" id="UP000001055">
    <property type="component" value="Unassembled WGS sequence"/>
</dbReference>
<evidence type="ECO:0000313" key="1">
    <source>
        <dbReference type="EMBL" id="EAT87814.1"/>
    </source>
</evidence>
<proteinExistence type="predicted"/>
<name>Q0US41_PHANO</name>
<reference evidence="2" key="1">
    <citation type="journal article" date="2007" name="Plant Cell">
        <title>Dothideomycete-plant interactions illuminated by genome sequencing and EST analysis of the wheat pathogen Stagonospora nodorum.</title>
        <authorList>
            <person name="Hane J.K."/>
            <person name="Lowe R.G."/>
            <person name="Solomon P.S."/>
            <person name="Tan K.C."/>
            <person name="Schoch C.L."/>
            <person name="Spatafora J.W."/>
            <person name="Crous P.W."/>
            <person name="Kodira C."/>
            <person name="Birren B.W."/>
            <person name="Galagan J.E."/>
            <person name="Torriani S.F."/>
            <person name="McDonald B.A."/>
            <person name="Oliver R.P."/>
        </authorList>
    </citation>
    <scope>NUCLEOTIDE SEQUENCE [LARGE SCALE GENOMIC DNA]</scope>
    <source>
        <strain evidence="2">SN15 / ATCC MYA-4574 / FGSC 10173</strain>
    </source>
</reference>
<dbReference type="EMBL" id="CH445331">
    <property type="protein sequence ID" value="EAT87814.1"/>
    <property type="molecule type" value="Genomic_DNA"/>
</dbReference>
<dbReference type="AlphaFoldDB" id="Q0US41"/>
<dbReference type="HOGENOM" id="CLU_2638889_0_0_1"/>
<dbReference type="InParanoid" id="Q0US41"/>
<gene>
    <name evidence="1" type="ORF">SNOG_05423</name>
</gene>
<dbReference type="KEGG" id="pno:SNOG_05423"/>
<accession>Q0US41</accession>
<dbReference type="GeneID" id="5972704"/>
<organism evidence="1 2">
    <name type="scientific">Phaeosphaeria nodorum (strain SN15 / ATCC MYA-4574 / FGSC 10173)</name>
    <name type="common">Glume blotch fungus</name>
    <name type="synonym">Parastagonospora nodorum</name>
    <dbReference type="NCBI Taxonomy" id="321614"/>
    <lineage>
        <taxon>Eukaryota</taxon>
        <taxon>Fungi</taxon>
        <taxon>Dikarya</taxon>
        <taxon>Ascomycota</taxon>
        <taxon>Pezizomycotina</taxon>
        <taxon>Dothideomycetes</taxon>
        <taxon>Pleosporomycetidae</taxon>
        <taxon>Pleosporales</taxon>
        <taxon>Pleosporineae</taxon>
        <taxon>Phaeosphaeriaceae</taxon>
        <taxon>Parastagonospora</taxon>
    </lineage>
</organism>
<dbReference type="RefSeq" id="XP_001795829.1">
    <property type="nucleotide sequence ID" value="XM_001795777.1"/>
</dbReference>
<protein>
    <submittedName>
        <fullName evidence="1">Uncharacterized protein</fullName>
    </submittedName>
</protein>